<keyword evidence="2" id="KW-1185">Reference proteome</keyword>
<proteinExistence type="predicted"/>
<dbReference type="AlphaFoldDB" id="W9SM24"/>
<sequence length="74" mass="8204">MESTCHVSWLECVCAELEWRTTKGQMSRAKEKSRLASQVWDLRWTAGAGLLDKQGAALTRRAYATGDSDALETA</sequence>
<evidence type="ECO:0000313" key="1">
    <source>
        <dbReference type="EMBL" id="EXC45198.1"/>
    </source>
</evidence>
<protein>
    <submittedName>
        <fullName evidence="1">Uncharacterized protein</fullName>
    </submittedName>
</protein>
<dbReference type="EMBL" id="KE623341">
    <property type="protein sequence ID" value="EXC45198.1"/>
    <property type="molecule type" value="Genomic_DNA"/>
</dbReference>
<evidence type="ECO:0000313" key="2">
    <source>
        <dbReference type="Proteomes" id="UP000030645"/>
    </source>
</evidence>
<gene>
    <name evidence="1" type="ORF">L484_000782</name>
</gene>
<dbReference type="Proteomes" id="UP000030645">
    <property type="component" value="Unassembled WGS sequence"/>
</dbReference>
<organism evidence="1 2">
    <name type="scientific">Morus notabilis</name>
    <dbReference type="NCBI Taxonomy" id="981085"/>
    <lineage>
        <taxon>Eukaryota</taxon>
        <taxon>Viridiplantae</taxon>
        <taxon>Streptophyta</taxon>
        <taxon>Embryophyta</taxon>
        <taxon>Tracheophyta</taxon>
        <taxon>Spermatophyta</taxon>
        <taxon>Magnoliopsida</taxon>
        <taxon>eudicotyledons</taxon>
        <taxon>Gunneridae</taxon>
        <taxon>Pentapetalae</taxon>
        <taxon>rosids</taxon>
        <taxon>fabids</taxon>
        <taxon>Rosales</taxon>
        <taxon>Moraceae</taxon>
        <taxon>Moreae</taxon>
        <taxon>Morus</taxon>
    </lineage>
</organism>
<name>W9SM24_9ROSA</name>
<reference evidence="2" key="1">
    <citation type="submission" date="2013-01" db="EMBL/GenBank/DDBJ databases">
        <title>Draft Genome Sequence of a Mulberry Tree, Morus notabilis C.K. Schneid.</title>
        <authorList>
            <person name="He N."/>
            <person name="Zhao S."/>
        </authorList>
    </citation>
    <scope>NUCLEOTIDE SEQUENCE</scope>
</reference>
<accession>W9SM24</accession>